<dbReference type="SUPFAM" id="SSF46689">
    <property type="entry name" value="Homeodomain-like"/>
    <property type="match status" value="1"/>
</dbReference>
<keyword evidence="5" id="KW-1185">Reference proteome</keyword>
<dbReference type="GeneID" id="83156817"/>
<dbReference type="PATRIC" id="fig|213810.4.peg.2049"/>
<evidence type="ECO:0000259" key="3">
    <source>
        <dbReference type="PROSITE" id="PS50977"/>
    </source>
</evidence>
<feature type="DNA-binding region" description="H-T-H motif" evidence="2">
    <location>
        <begin position="29"/>
        <end position="48"/>
    </location>
</feature>
<dbReference type="OrthoDB" id="9814200at2"/>
<proteinExistence type="predicted"/>
<dbReference type="RefSeq" id="WP_015559082.1">
    <property type="nucleotide sequence ID" value="NC_021039.1"/>
</dbReference>
<reference evidence="4" key="1">
    <citation type="submission" date="2010-03" db="EMBL/GenBank/DDBJ databases">
        <title>The genome sequence of Ruminococcus sp. 18P13.</title>
        <authorList>
            <consortium name="metaHIT consortium -- http://www.metahit.eu/"/>
            <person name="Pajon A."/>
            <person name="Turner K."/>
            <person name="Parkhill J."/>
            <person name="Bernalier A."/>
        </authorList>
    </citation>
    <scope>NUCLEOTIDE SEQUENCE [LARGE SCALE GENOMIC DNA]</scope>
    <source>
        <strain evidence="4">Type strain: 18P13</strain>
    </source>
</reference>
<dbReference type="Pfam" id="PF00440">
    <property type="entry name" value="TetR_N"/>
    <property type="match status" value="1"/>
</dbReference>
<feature type="domain" description="HTH tetR-type" evidence="3">
    <location>
        <begin position="6"/>
        <end position="66"/>
    </location>
</feature>
<sequence>MAKQIEGVAERILAAAKQEFLEKGYVDASLRTIAAAADTSTNSIYVRFGDKEGLFSAIVEPVLSEMTERFIKIQEQFHQMDRAAQAARMPEYSDGGTAALLDYMYAHLDAFRLLLDASYGTRFHNFVDELVRIEVEYTYKYMETVGYPANFGDALTEKLLHIVTTSRFESIFEVIRHGMSREEAAEYIQLLSRYHRTGFLAIFGTGTP</sequence>
<name>D4LEY1_RUMC1</name>
<dbReference type="BioCyc" id="RCHA213810:RUM_RS10480-MONOMER"/>
<evidence type="ECO:0000313" key="4">
    <source>
        <dbReference type="EMBL" id="CBL18176.1"/>
    </source>
</evidence>
<evidence type="ECO:0000256" key="1">
    <source>
        <dbReference type="ARBA" id="ARBA00023125"/>
    </source>
</evidence>
<organism evidence="4 5">
    <name type="scientific">Ruminococcus champanellensis (strain DSM 18848 / JCM 17042 / KCTC 15320 / 18P13)</name>
    <dbReference type="NCBI Taxonomy" id="213810"/>
    <lineage>
        <taxon>Bacteria</taxon>
        <taxon>Bacillati</taxon>
        <taxon>Bacillota</taxon>
        <taxon>Clostridia</taxon>
        <taxon>Eubacteriales</taxon>
        <taxon>Oscillospiraceae</taxon>
        <taxon>Ruminococcus</taxon>
    </lineage>
</organism>
<dbReference type="PROSITE" id="PS50977">
    <property type="entry name" value="HTH_TETR_2"/>
    <property type="match status" value="1"/>
</dbReference>
<dbReference type="InterPro" id="IPR050109">
    <property type="entry name" value="HTH-type_TetR-like_transc_reg"/>
</dbReference>
<dbReference type="GO" id="GO:0003677">
    <property type="term" value="F:DNA binding"/>
    <property type="evidence" value="ECO:0007669"/>
    <property type="project" value="UniProtKB-UniRule"/>
</dbReference>
<dbReference type="GO" id="GO:0006355">
    <property type="term" value="P:regulation of DNA-templated transcription"/>
    <property type="evidence" value="ECO:0007669"/>
    <property type="project" value="UniProtKB-ARBA"/>
</dbReference>
<dbReference type="EMBL" id="FP929052">
    <property type="protein sequence ID" value="CBL18176.1"/>
    <property type="molecule type" value="Genomic_DNA"/>
</dbReference>
<reference evidence="4" key="2">
    <citation type="submission" date="2010-03" db="EMBL/GenBank/DDBJ databases">
        <authorList>
            <person name="Pajon A."/>
        </authorList>
    </citation>
    <scope>NUCLEOTIDE SEQUENCE</scope>
    <source>
        <strain evidence="4">Type strain: 18P13</strain>
    </source>
</reference>
<dbReference type="PANTHER" id="PTHR30328:SF54">
    <property type="entry name" value="HTH-TYPE TRANSCRIPTIONAL REPRESSOR SCO4008"/>
    <property type="match status" value="1"/>
</dbReference>
<dbReference type="AlphaFoldDB" id="D4LEY1"/>
<accession>D4LEY1</accession>
<dbReference type="Gene3D" id="1.10.357.10">
    <property type="entry name" value="Tetracycline Repressor, domain 2"/>
    <property type="match status" value="1"/>
</dbReference>
<dbReference type="PANTHER" id="PTHR30328">
    <property type="entry name" value="TRANSCRIPTIONAL REPRESSOR"/>
    <property type="match status" value="1"/>
</dbReference>
<dbReference type="InterPro" id="IPR009057">
    <property type="entry name" value="Homeodomain-like_sf"/>
</dbReference>
<keyword evidence="1 2" id="KW-0238">DNA-binding</keyword>
<protein>
    <submittedName>
        <fullName evidence="4">Transcriptional regulator</fullName>
    </submittedName>
</protein>
<dbReference type="Proteomes" id="UP000007054">
    <property type="component" value="Chromosome"/>
</dbReference>
<dbReference type="KEGG" id="rch:RUM_21610"/>
<gene>
    <name evidence="4" type="ordered locus">RUM_21610</name>
</gene>
<dbReference type="InterPro" id="IPR001647">
    <property type="entry name" value="HTH_TetR"/>
</dbReference>
<evidence type="ECO:0000313" key="5">
    <source>
        <dbReference type="Proteomes" id="UP000007054"/>
    </source>
</evidence>
<dbReference type="HOGENOM" id="CLU_069356_6_0_9"/>
<dbReference type="STRING" id="213810.RUM_21610"/>
<evidence type="ECO:0000256" key="2">
    <source>
        <dbReference type="PROSITE-ProRule" id="PRU00335"/>
    </source>
</evidence>
<dbReference type="PRINTS" id="PR00455">
    <property type="entry name" value="HTHTETR"/>
</dbReference>